<dbReference type="AlphaFoldDB" id="A0A0W0XU07"/>
<dbReference type="Proteomes" id="UP000054618">
    <property type="component" value="Unassembled WGS sequence"/>
</dbReference>
<evidence type="ECO:0000313" key="1">
    <source>
        <dbReference type="EMBL" id="KTD48057.1"/>
    </source>
</evidence>
<comment type="caution">
    <text evidence="1">The sequence shown here is derived from an EMBL/GenBank/DDBJ whole genome shotgun (WGS) entry which is preliminary data.</text>
</comment>
<feature type="non-terminal residue" evidence="1">
    <location>
        <position position="1"/>
    </location>
</feature>
<gene>
    <name evidence="1" type="ORF">Lqui_2130</name>
</gene>
<protein>
    <submittedName>
        <fullName evidence="1">Uncharacterized protein</fullName>
    </submittedName>
</protein>
<accession>A0A0W0XU07</accession>
<organism evidence="1 2">
    <name type="scientific">Legionella quinlivanii</name>
    <dbReference type="NCBI Taxonomy" id="45073"/>
    <lineage>
        <taxon>Bacteria</taxon>
        <taxon>Pseudomonadati</taxon>
        <taxon>Pseudomonadota</taxon>
        <taxon>Gammaproteobacteria</taxon>
        <taxon>Legionellales</taxon>
        <taxon>Legionellaceae</taxon>
        <taxon>Legionella</taxon>
    </lineage>
</organism>
<evidence type="ECO:0000313" key="2">
    <source>
        <dbReference type="Proteomes" id="UP000054618"/>
    </source>
</evidence>
<dbReference type="PATRIC" id="fig|45073.5.peg.2249"/>
<proteinExistence type="predicted"/>
<keyword evidence="2" id="KW-1185">Reference proteome</keyword>
<dbReference type="RefSeq" id="WP_237758788.1">
    <property type="nucleotide sequence ID" value="NZ_LNYS01000017.1"/>
</dbReference>
<sequence length="104" mass="12035">RATMSLHFIEEYPYPAFLCDTEGTMILNNQAYRDFFHVEECLFSVSLSHYTELHALFEILKNSAPGLIKTYHNTIVLQWVATTCLFLLQHPVIACLSQPLEQEQ</sequence>
<reference evidence="1 2" key="1">
    <citation type="submission" date="2015-11" db="EMBL/GenBank/DDBJ databases">
        <title>Genomic analysis of 38 Legionella species identifies large and diverse effector repertoires.</title>
        <authorList>
            <person name="Burstein D."/>
            <person name="Amaro F."/>
            <person name="Zusman T."/>
            <person name="Lifshitz Z."/>
            <person name="Cohen O."/>
            <person name="Gilbert J.A."/>
            <person name="Pupko T."/>
            <person name="Shuman H.A."/>
            <person name="Segal G."/>
        </authorList>
    </citation>
    <scope>NUCLEOTIDE SEQUENCE [LARGE SCALE GENOMIC DNA]</scope>
    <source>
        <strain evidence="1 2">CDC#1442-AUS-E</strain>
    </source>
</reference>
<dbReference type="EMBL" id="LNYS01000017">
    <property type="protein sequence ID" value="KTD48057.1"/>
    <property type="molecule type" value="Genomic_DNA"/>
</dbReference>
<name>A0A0W0XU07_9GAMM</name>